<dbReference type="SUPFAM" id="SSF56112">
    <property type="entry name" value="Protein kinase-like (PK-like)"/>
    <property type="match status" value="1"/>
</dbReference>
<dbReference type="CDD" id="cd13999">
    <property type="entry name" value="STKc_MAP3K-like"/>
    <property type="match status" value="1"/>
</dbReference>
<comment type="catalytic activity">
    <reaction evidence="5">
        <text>L-threonyl-[protein] + ATP = O-phospho-L-threonyl-[protein] + ADP + H(+)</text>
        <dbReference type="Rhea" id="RHEA:46608"/>
        <dbReference type="Rhea" id="RHEA-COMP:11060"/>
        <dbReference type="Rhea" id="RHEA-COMP:11605"/>
        <dbReference type="ChEBI" id="CHEBI:15378"/>
        <dbReference type="ChEBI" id="CHEBI:30013"/>
        <dbReference type="ChEBI" id="CHEBI:30616"/>
        <dbReference type="ChEBI" id="CHEBI:61977"/>
        <dbReference type="ChEBI" id="CHEBI:456216"/>
        <dbReference type="EC" id="2.7.11.1"/>
    </reaction>
</comment>
<evidence type="ECO:0000256" key="2">
    <source>
        <dbReference type="ARBA" id="ARBA00022741"/>
    </source>
</evidence>
<dbReference type="SMART" id="SM00220">
    <property type="entry name" value="S_TKc"/>
    <property type="match status" value="1"/>
</dbReference>
<dbReference type="InterPro" id="IPR009030">
    <property type="entry name" value="Growth_fac_rcpt_cys_sf"/>
</dbReference>
<dbReference type="InterPro" id="IPR000719">
    <property type="entry name" value="Prot_kinase_dom"/>
</dbReference>
<reference evidence="11 12" key="1">
    <citation type="submission" date="2024-03" db="EMBL/GenBank/DDBJ databases">
        <title>The Acrasis kona genome and developmental transcriptomes reveal deep origins of eukaryotic multicellular pathways.</title>
        <authorList>
            <person name="Sheikh S."/>
            <person name="Fu C.-J."/>
            <person name="Brown M.W."/>
            <person name="Baldauf S.L."/>
        </authorList>
    </citation>
    <scope>NUCLEOTIDE SEQUENCE [LARGE SCALE GENOMIC DNA]</scope>
    <source>
        <strain evidence="11 12">ATCC MYA-3509</strain>
    </source>
</reference>
<feature type="domain" description="Protein kinase" evidence="10">
    <location>
        <begin position="798"/>
        <end position="1067"/>
    </location>
</feature>
<dbReference type="InterPro" id="IPR009091">
    <property type="entry name" value="RCC1/BLIP-II"/>
</dbReference>
<evidence type="ECO:0000256" key="9">
    <source>
        <dbReference type="SAM" id="SignalP"/>
    </source>
</evidence>
<dbReference type="Gene3D" id="2.10.25.10">
    <property type="entry name" value="Laminin"/>
    <property type="match status" value="1"/>
</dbReference>
<evidence type="ECO:0000313" key="12">
    <source>
        <dbReference type="Proteomes" id="UP001431209"/>
    </source>
</evidence>
<dbReference type="Pfam" id="PF13540">
    <property type="entry name" value="RCC1_2"/>
    <property type="match status" value="1"/>
</dbReference>
<feature type="transmembrane region" description="Helical" evidence="8">
    <location>
        <begin position="728"/>
        <end position="753"/>
    </location>
</feature>
<evidence type="ECO:0000256" key="4">
    <source>
        <dbReference type="ARBA" id="ARBA00022840"/>
    </source>
</evidence>
<dbReference type="PROSITE" id="PS00108">
    <property type="entry name" value="PROTEIN_KINASE_ST"/>
    <property type="match status" value="1"/>
</dbReference>
<gene>
    <name evidence="11" type="ORF">AKO1_013133</name>
</gene>
<evidence type="ECO:0000256" key="3">
    <source>
        <dbReference type="ARBA" id="ARBA00022777"/>
    </source>
</evidence>
<dbReference type="GO" id="GO:0005524">
    <property type="term" value="F:ATP binding"/>
    <property type="evidence" value="ECO:0007669"/>
    <property type="project" value="UniProtKB-KW"/>
</dbReference>
<dbReference type="AlphaFoldDB" id="A0AAW2ZG99"/>
<dbReference type="PROSITE" id="PS50012">
    <property type="entry name" value="RCC1_3"/>
    <property type="match status" value="3"/>
</dbReference>
<keyword evidence="9" id="KW-0732">Signal</keyword>
<keyword evidence="8" id="KW-0472">Membrane</keyword>
<evidence type="ECO:0000313" key="11">
    <source>
        <dbReference type="EMBL" id="KAL0488853.1"/>
    </source>
</evidence>
<feature type="repeat" description="RCC1" evidence="7">
    <location>
        <begin position="486"/>
        <end position="534"/>
    </location>
</feature>
<accession>A0AAW2ZG99</accession>
<dbReference type="PANTHER" id="PTHR44329">
    <property type="entry name" value="SERINE/THREONINE-PROTEIN KINASE TNNI3K-RELATED"/>
    <property type="match status" value="1"/>
</dbReference>
<keyword evidence="1" id="KW-0808">Transferase</keyword>
<keyword evidence="8" id="KW-1133">Transmembrane helix</keyword>
<feature type="repeat" description="RCC1" evidence="7">
    <location>
        <begin position="115"/>
        <end position="166"/>
    </location>
</feature>
<evidence type="ECO:0000259" key="10">
    <source>
        <dbReference type="PROSITE" id="PS50011"/>
    </source>
</evidence>
<dbReference type="Pfam" id="PF07714">
    <property type="entry name" value="PK_Tyr_Ser-Thr"/>
    <property type="match status" value="1"/>
</dbReference>
<keyword evidence="4" id="KW-0067">ATP-binding</keyword>
<feature type="signal peptide" evidence="9">
    <location>
        <begin position="1"/>
        <end position="19"/>
    </location>
</feature>
<feature type="repeat" description="RCC1" evidence="7">
    <location>
        <begin position="60"/>
        <end position="114"/>
    </location>
</feature>
<keyword evidence="8" id="KW-0812">Transmembrane</keyword>
<dbReference type="PROSITE" id="PS50011">
    <property type="entry name" value="PROTEIN_KINASE_DOM"/>
    <property type="match status" value="1"/>
</dbReference>
<name>A0AAW2ZG99_9EUKA</name>
<keyword evidence="12" id="KW-1185">Reference proteome</keyword>
<evidence type="ECO:0000256" key="5">
    <source>
        <dbReference type="ARBA" id="ARBA00047899"/>
    </source>
</evidence>
<dbReference type="Gene3D" id="2.130.10.30">
    <property type="entry name" value="Regulator of chromosome condensation 1/beta-lactamase-inhibitor protein II"/>
    <property type="match status" value="2"/>
</dbReference>
<dbReference type="SUPFAM" id="SSF57184">
    <property type="entry name" value="Growth factor receptor domain"/>
    <property type="match status" value="1"/>
</dbReference>
<keyword evidence="2" id="KW-0547">Nucleotide-binding</keyword>
<dbReference type="InterPro" id="IPR051681">
    <property type="entry name" value="Ser/Thr_Kinases-Pseudokinases"/>
</dbReference>
<comment type="caution">
    <text evidence="11">The sequence shown here is derived from an EMBL/GenBank/DDBJ whole genome shotgun (WGS) entry which is preliminary data.</text>
</comment>
<dbReference type="Pfam" id="PF00415">
    <property type="entry name" value="RCC1"/>
    <property type="match status" value="2"/>
</dbReference>
<dbReference type="PANTHER" id="PTHR44329:SF298">
    <property type="entry name" value="MIXED LINEAGE KINASE DOMAIN-LIKE PROTEIN"/>
    <property type="match status" value="1"/>
</dbReference>
<dbReference type="InterPro" id="IPR008271">
    <property type="entry name" value="Ser/Thr_kinase_AS"/>
</dbReference>
<organism evidence="11 12">
    <name type="scientific">Acrasis kona</name>
    <dbReference type="NCBI Taxonomy" id="1008807"/>
    <lineage>
        <taxon>Eukaryota</taxon>
        <taxon>Discoba</taxon>
        <taxon>Heterolobosea</taxon>
        <taxon>Tetramitia</taxon>
        <taxon>Eutetramitia</taxon>
        <taxon>Acrasidae</taxon>
        <taxon>Acrasis</taxon>
    </lineage>
</organism>
<feature type="chain" id="PRO_5043766715" evidence="9">
    <location>
        <begin position="20"/>
        <end position="1078"/>
    </location>
</feature>
<dbReference type="InterPro" id="IPR011009">
    <property type="entry name" value="Kinase-like_dom_sf"/>
</dbReference>
<dbReference type="InterPro" id="IPR001245">
    <property type="entry name" value="Ser-Thr/Tyr_kinase_cat_dom"/>
</dbReference>
<dbReference type="FunFam" id="3.30.200.20:FF:000034">
    <property type="entry name" value="Kinase suppressor of Ras 1"/>
    <property type="match status" value="1"/>
</dbReference>
<dbReference type="Gene3D" id="1.10.510.10">
    <property type="entry name" value="Transferase(Phosphotransferase) domain 1"/>
    <property type="match status" value="1"/>
</dbReference>
<dbReference type="GO" id="GO:0004674">
    <property type="term" value="F:protein serine/threonine kinase activity"/>
    <property type="evidence" value="ECO:0007669"/>
    <property type="project" value="UniProtKB-EC"/>
</dbReference>
<evidence type="ECO:0000256" key="6">
    <source>
        <dbReference type="ARBA" id="ARBA00048679"/>
    </source>
</evidence>
<dbReference type="EMBL" id="JAOPGA020001482">
    <property type="protein sequence ID" value="KAL0488853.1"/>
    <property type="molecule type" value="Genomic_DNA"/>
</dbReference>
<comment type="catalytic activity">
    <reaction evidence="6">
        <text>L-seryl-[protein] + ATP = O-phospho-L-seryl-[protein] + ADP + H(+)</text>
        <dbReference type="Rhea" id="RHEA:17989"/>
        <dbReference type="Rhea" id="RHEA-COMP:9863"/>
        <dbReference type="Rhea" id="RHEA-COMP:11604"/>
        <dbReference type="ChEBI" id="CHEBI:15378"/>
        <dbReference type="ChEBI" id="CHEBI:29999"/>
        <dbReference type="ChEBI" id="CHEBI:30616"/>
        <dbReference type="ChEBI" id="CHEBI:83421"/>
        <dbReference type="ChEBI" id="CHEBI:456216"/>
        <dbReference type="EC" id="2.7.11.1"/>
    </reaction>
</comment>
<dbReference type="InterPro" id="IPR000408">
    <property type="entry name" value="Reg_chr_condens"/>
</dbReference>
<evidence type="ECO:0000256" key="7">
    <source>
        <dbReference type="PROSITE-ProRule" id="PRU00235"/>
    </source>
</evidence>
<protein>
    <submittedName>
        <fullName evidence="11">Serine/threonine-protein kinase kinX</fullName>
    </submittedName>
</protein>
<sequence>MALLHCFFIFVIASTICCSYNYISGYKENDGLRPFTFTSGQTLKRVLRGVGYQMFLTQDGSIYSSGNSNNEGQLGIGYFSDGERNGVRPIRVAPNVIFGKMCTGHSHSAAVTKNGEVYVWGSGENGKLGLNSTLNHAKPTLLHQLKNIYVQSVACGQTFTLALTTDGLVYGWGRIPFEQRNNTSPSDWLTPKQTKMNIDSISDIVAGGTKTFIFTSKNELYVHFDSSVSMRLVNVTNFSVDRMGATFVANNTLYLINFENKSLVEMNRWDRISSLMMCDYHQGLVIINSIVYSFDLKPSGSLYEMKGSGGATELLGCEGSNVGSNMFVYISKDQVVHSNVYDFSCPSFALMTLDHDTIDHVTPSRSLVIDKSYVLDNNNKKFGPWGASIKKFCSCGIVFLDNHELVDLYKETRYVNNDLVDVDCVQFVGAVRSLVAVATNGSFYYTRNFDNPSQAVKESNLFTIKGKSVVSACLGAEHVVLLTSDHQLYSFGANNQGQLGVGSLTFKEAPTLIKNQLFKSIKCGAYSTAAISDDNKVFFWGMFVPYPFEGTPETIGIGLVPTTIPKQIHSSNLTFKSISIGYTHILAVGTDDELYVYGNNQYGQLGYAVSETSSLLKINLHMQNKSITNAFAAGYSSYIVTECSDGYYGHHCTVWDCKNIKYDSSQVCNSFGKCIGPDTCLCKDGYEQVEQATCQPVCSDGCNGRRCLSPENCDCNVLFFNNSCVPRLSVIVTLPIVMSIVIILLFVTVPLIIKHIRKLIKNHRAQEELRYLLQDQLVVATKELNDASQSWMIKMEDLKFLDRIAQGTFGVVFKGKHLGTTVAIKLIKDHALSGGSSDTDVNKETFTSEVKIMKSLHHPNIVQFLGVCINNDQKLIITEFMDGLSLQHIINACRENIIALPFTKKIQLLTDVALGMNYLHSITPPLCHRDLKLSNILVNKSMSVAKICDFGISKFDTNNTMTGNVGTLRYMAPEVFKDEPYDIKCDVYSFGIVMFEAMFEYGAYSDDFVSVFGMIEKVRNGVCPQINQDVISTESQVRYVELMKTCWSIDPDERPSFSKIIDQLNTLEDMSRIECTIK</sequence>
<dbReference type="Proteomes" id="UP001431209">
    <property type="component" value="Unassembled WGS sequence"/>
</dbReference>
<evidence type="ECO:0000256" key="1">
    <source>
        <dbReference type="ARBA" id="ARBA00022679"/>
    </source>
</evidence>
<dbReference type="SUPFAM" id="SSF50985">
    <property type="entry name" value="RCC1/BLIP-II"/>
    <property type="match status" value="2"/>
</dbReference>
<keyword evidence="3 11" id="KW-0418">Kinase</keyword>
<dbReference type="PRINTS" id="PR00633">
    <property type="entry name" value="RCCNDNSATION"/>
</dbReference>
<proteinExistence type="predicted"/>
<evidence type="ECO:0000256" key="8">
    <source>
        <dbReference type="SAM" id="Phobius"/>
    </source>
</evidence>